<name>A0A0N0BJX3_9HYME</name>
<organism evidence="2 3">
    <name type="scientific">Melipona quadrifasciata</name>
    <dbReference type="NCBI Taxonomy" id="166423"/>
    <lineage>
        <taxon>Eukaryota</taxon>
        <taxon>Metazoa</taxon>
        <taxon>Ecdysozoa</taxon>
        <taxon>Arthropoda</taxon>
        <taxon>Hexapoda</taxon>
        <taxon>Insecta</taxon>
        <taxon>Pterygota</taxon>
        <taxon>Neoptera</taxon>
        <taxon>Endopterygota</taxon>
        <taxon>Hymenoptera</taxon>
        <taxon>Apocrita</taxon>
        <taxon>Aculeata</taxon>
        <taxon>Apoidea</taxon>
        <taxon>Anthophila</taxon>
        <taxon>Apidae</taxon>
        <taxon>Melipona</taxon>
    </lineage>
</organism>
<dbReference type="InterPro" id="IPR036397">
    <property type="entry name" value="RNaseH_sf"/>
</dbReference>
<feature type="non-terminal residue" evidence="2">
    <location>
        <position position="1"/>
    </location>
</feature>
<keyword evidence="1" id="KW-0472">Membrane</keyword>
<dbReference type="Gene3D" id="3.30.420.10">
    <property type="entry name" value="Ribonuclease H-like superfamily/Ribonuclease H"/>
    <property type="match status" value="1"/>
</dbReference>
<gene>
    <name evidence="2" type="ORF">WN51_11372</name>
</gene>
<accession>A0A0N0BJX3</accession>
<keyword evidence="3" id="KW-1185">Reference proteome</keyword>
<keyword evidence="1" id="KW-1133">Transmembrane helix</keyword>
<reference evidence="2 3" key="1">
    <citation type="submission" date="2015-07" db="EMBL/GenBank/DDBJ databases">
        <title>The genome of Melipona quadrifasciata.</title>
        <authorList>
            <person name="Pan H."/>
            <person name="Kapheim K."/>
        </authorList>
    </citation>
    <scope>NUCLEOTIDE SEQUENCE [LARGE SCALE GENOMIC DNA]</scope>
    <source>
        <strain evidence="2">0111107301</strain>
        <tissue evidence="2">Whole body</tissue>
    </source>
</reference>
<feature type="transmembrane region" description="Helical" evidence="1">
    <location>
        <begin position="152"/>
        <end position="169"/>
    </location>
</feature>
<keyword evidence="1" id="KW-0812">Transmembrane</keyword>
<sequence>KGVGYVTKLDVWSRQLQEVRLVKCIIMRDSFVKINTIHQKRPELVRNPKGVVFHQDNARPHTSLGTRQKLLQQDYSQDLSHHQTFARFALSKILQEEKPLIFISSSIWISLLPRKTRTFLKRKVVSKVLCHLLRKKHMNLLANSIRSKDRCMWIYLYFCGIISSNFAVLY</sequence>
<dbReference type="AlphaFoldDB" id="A0A0N0BJX3"/>
<proteinExistence type="predicted"/>
<dbReference type="Proteomes" id="UP000053105">
    <property type="component" value="Unassembled WGS sequence"/>
</dbReference>
<evidence type="ECO:0000256" key="1">
    <source>
        <dbReference type="SAM" id="Phobius"/>
    </source>
</evidence>
<evidence type="ECO:0000313" key="3">
    <source>
        <dbReference type="Proteomes" id="UP000053105"/>
    </source>
</evidence>
<evidence type="ECO:0008006" key="4">
    <source>
        <dbReference type="Google" id="ProtNLM"/>
    </source>
</evidence>
<evidence type="ECO:0000313" key="2">
    <source>
        <dbReference type="EMBL" id="KOX79762.1"/>
    </source>
</evidence>
<dbReference type="GO" id="GO:0003676">
    <property type="term" value="F:nucleic acid binding"/>
    <property type="evidence" value="ECO:0007669"/>
    <property type="project" value="InterPro"/>
</dbReference>
<dbReference type="EMBL" id="KQ435710">
    <property type="protein sequence ID" value="KOX79762.1"/>
    <property type="molecule type" value="Genomic_DNA"/>
</dbReference>
<protein>
    <recommendedName>
        <fullName evidence="4">Histone-lysine N-methyltransferase SETMAR</fullName>
    </recommendedName>
</protein>